<comment type="caution">
    <text evidence="1">The sequence shown here is derived from an EMBL/GenBank/DDBJ whole genome shotgun (WGS) entry which is preliminary data.</text>
</comment>
<evidence type="ECO:0000313" key="1">
    <source>
        <dbReference type="EMBL" id="KAJ3557948.1"/>
    </source>
</evidence>
<gene>
    <name evidence="1" type="ORF">NM688_g1198</name>
</gene>
<protein>
    <submittedName>
        <fullName evidence="1">Uncharacterized protein</fullName>
    </submittedName>
</protein>
<accession>A0ACC1TBW3</accession>
<name>A0ACC1TBW3_9APHY</name>
<reference evidence="1" key="1">
    <citation type="submission" date="2022-07" db="EMBL/GenBank/DDBJ databases">
        <title>Genome Sequence of Phlebia brevispora.</title>
        <authorList>
            <person name="Buettner E."/>
        </authorList>
    </citation>
    <scope>NUCLEOTIDE SEQUENCE</scope>
    <source>
        <strain evidence="1">MPL23</strain>
    </source>
</reference>
<keyword evidence="2" id="KW-1185">Reference proteome</keyword>
<dbReference type="Proteomes" id="UP001148662">
    <property type="component" value="Unassembled WGS sequence"/>
</dbReference>
<proteinExistence type="predicted"/>
<sequence>MAALRTQLLQLSLPLIKSHGFTREALSRSVLYLPQAHPEPLRESAVSALFGEGDDARRTLINAWLAEGRVQMRTSPSPSMKDVLCTRLRYNEPFLNLLPEAFAVLATPSSGLHLVDPVPGLMHAADVADEACVISGDATTGTMWYPRRASLAAIYGAAELHQLTSPETAYGFLEDLLNTSSKVKRSLDEVSLFASYIGKSWAGILRSRSIL</sequence>
<organism evidence="1 2">
    <name type="scientific">Phlebia brevispora</name>
    <dbReference type="NCBI Taxonomy" id="194682"/>
    <lineage>
        <taxon>Eukaryota</taxon>
        <taxon>Fungi</taxon>
        <taxon>Dikarya</taxon>
        <taxon>Basidiomycota</taxon>
        <taxon>Agaricomycotina</taxon>
        <taxon>Agaricomycetes</taxon>
        <taxon>Polyporales</taxon>
        <taxon>Meruliaceae</taxon>
        <taxon>Phlebia</taxon>
    </lineage>
</organism>
<dbReference type="EMBL" id="JANHOG010000120">
    <property type="protein sequence ID" value="KAJ3557948.1"/>
    <property type="molecule type" value="Genomic_DNA"/>
</dbReference>
<evidence type="ECO:0000313" key="2">
    <source>
        <dbReference type="Proteomes" id="UP001148662"/>
    </source>
</evidence>